<gene>
    <name evidence="3" type="ORF">LZC95_04820</name>
</gene>
<feature type="signal peptide" evidence="1">
    <location>
        <begin position="1"/>
        <end position="23"/>
    </location>
</feature>
<sequence length="298" mass="32891">MRRTTFAALAVCAVVCETNAASAQATGPTASVSYERSTIGLEKPQSRDTKDSIGIQTLRFRAAYPIPLGERTILVPGLSYDLLHFPETTSKGLPTDTLHAPMVNVSLIQLLGSRVMIGGEIRSGLSSDFQERISSDDLALTVAAMGTYKFADNFSLGAYLGYNRQSRTFFPAVALNWDIRERFRIRGWIPASTHVEFRATPWLTVGIREALDFDVFHLSGRKYGEGGTQFSYMTINVGPQATVSFSDTTHLDIFASASVMRRYEWMVDGDSKRDGYLPSVITFGARLWFGSAGWRGEP</sequence>
<dbReference type="Proteomes" id="UP001379533">
    <property type="component" value="Chromosome"/>
</dbReference>
<dbReference type="Pfam" id="PF19783">
    <property type="entry name" value="DUF6268"/>
    <property type="match status" value="1"/>
</dbReference>
<reference evidence="3 4" key="1">
    <citation type="submission" date="2021-12" db="EMBL/GenBank/DDBJ databases">
        <title>Discovery of the Pendulisporaceae a myxobacterial family with distinct sporulation behavior and unique specialized metabolism.</title>
        <authorList>
            <person name="Garcia R."/>
            <person name="Popoff A."/>
            <person name="Bader C.D."/>
            <person name="Loehr J."/>
            <person name="Walesch S."/>
            <person name="Walt C."/>
            <person name="Boldt J."/>
            <person name="Bunk B."/>
            <person name="Haeckl F.J.F.P.J."/>
            <person name="Gunesch A.P."/>
            <person name="Birkelbach J."/>
            <person name="Nuebel U."/>
            <person name="Pietschmann T."/>
            <person name="Bach T."/>
            <person name="Mueller R."/>
        </authorList>
    </citation>
    <scope>NUCLEOTIDE SEQUENCE [LARGE SCALE GENOMIC DNA]</scope>
    <source>
        <strain evidence="3 4">MSr12523</strain>
    </source>
</reference>
<keyword evidence="4" id="KW-1185">Reference proteome</keyword>
<proteinExistence type="predicted"/>
<protein>
    <submittedName>
        <fullName evidence="3">DUF6268 family outer membrane beta-barrel protein</fullName>
    </submittedName>
</protein>
<evidence type="ECO:0000259" key="2">
    <source>
        <dbReference type="Pfam" id="PF19783"/>
    </source>
</evidence>
<dbReference type="EMBL" id="CP089982">
    <property type="protein sequence ID" value="WXA96159.1"/>
    <property type="molecule type" value="Genomic_DNA"/>
</dbReference>
<keyword evidence="1" id="KW-0732">Signal</keyword>
<feature type="domain" description="DUF6268" evidence="2">
    <location>
        <begin position="90"/>
        <end position="264"/>
    </location>
</feature>
<feature type="chain" id="PRO_5047314641" evidence="1">
    <location>
        <begin position="24"/>
        <end position="298"/>
    </location>
</feature>
<name>A0ABZ2KGV8_9BACT</name>
<organism evidence="3 4">
    <name type="scientific">Pendulispora brunnea</name>
    <dbReference type="NCBI Taxonomy" id="2905690"/>
    <lineage>
        <taxon>Bacteria</taxon>
        <taxon>Pseudomonadati</taxon>
        <taxon>Myxococcota</taxon>
        <taxon>Myxococcia</taxon>
        <taxon>Myxococcales</taxon>
        <taxon>Sorangiineae</taxon>
        <taxon>Pendulisporaceae</taxon>
        <taxon>Pendulispora</taxon>
    </lineage>
</organism>
<evidence type="ECO:0000313" key="4">
    <source>
        <dbReference type="Proteomes" id="UP001379533"/>
    </source>
</evidence>
<dbReference type="RefSeq" id="WP_394846772.1">
    <property type="nucleotide sequence ID" value="NZ_CP089982.1"/>
</dbReference>
<evidence type="ECO:0000256" key="1">
    <source>
        <dbReference type="SAM" id="SignalP"/>
    </source>
</evidence>
<evidence type="ECO:0000313" key="3">
    <source>
        <dbReference type="EMBL" id="WXA96159.1"/>
    </source>
</evidence>
<accession>A0ABZ2KGV8</accession>
<dbReference type="InterPro" id="IPR046235">
    <property type="entry name" value="DUF6268"/>
</dbReference>